<dbReference type="Pfam" id="PF00929">
    <property type="entry name" value="RNase_T"/>
    <property type="match status" value="1"/>
</dbReference>
<dbReference type="PANTHER" id="PTHR30231:SF4">
    <property type="entry name" value="PROTEIN NEN2"/>
    <property type="match status" value="1"/>
</dbReference>
<dbReference type="Gene3D" id="3.30.420.10">
    <property type="entry name" value="Ribonuclease H-like superfamily/Ribonuclease H"/>
    <property type="match status" value="1"/>
</dbReference>
<keyword evidence="1" id="KW-0540">Nuclease</keyword>
<organism evidence="5 6">
    <name type="scientific">Prosthecobacter algae</name>
    <dbReference type="NCBI Taxonomy" id="1144682"/>
    <lineage>
        <taxon>Bacteria</taxon>
        <taxon>Pseudomonadati</taxon>
        <taxon>Verrucomicrobiota</taxon>
        <taxon>Verrucomicrobiia</taxon>
        <taxon>Verrucomicrobiales</taxon>
        <taxon>Verrucomicrobiaceae</taxon>
        <taxon>Prosthecobacter</taxon>
    </lineage>
</organism>
<reference evidence="6" key="1">
    <citation type="journal article" date="2019" name="Int. J. Syst. Evol. Microbiol.">
        <title>The Global Catalogue of Microorganisms (GCM) 10K type strain sequencing project: providing services to taxonomists for standard genome sequencing and annotation.</title>
        <authorList>
            <consortium name="The Broad Institute Genomics Platform"/>
            <consortium name="The Broad Institute Genome Sequencing Center for Infectious Disease"/>
            <person name="Wu L."/>
            <person name="Ma J."/>
        </authorList>
    </citation>
    <scope>NUCLEOTIDE SEQUENCE [LARGE SCALE GENOMIC DNA]</scope>
    <source>
        <strain evidence="6">JCM 18053</strain>
    </source>
</reference>
<dbReference type="RefSeq" id="WP_345738500.1">
    <property type="nucleotide sequence ID" value="NZ_BAABIA010000010.1"/>
</dbReference>
<name>A0ABP9PJY5_9BACT</name>
<dbReference type="Proteomes" id="UP001499852">
    <property type="component" value="Unassembled WGS sequence"/>
</dbReference>
<keyword evidence="3" id="KW-0269">Exonuclease</keyword>
<dbReference type="InterPro" id="IPR012337">
    <property type="entry name" value="RNaseH-like_sf"/>
</dbReference>
<keyword evidence="2" id="KW-0378">Hydrolase</keyword>
<feature type="domain" description="Exonuclease" evidence="4">
    <location>
        <begin position="2"/>
        <end position="174"/>
    </location>
</feature>
<accession>A0ABP9PJY5</accession>
<evidence type="ECO:0000313" key="6">
    <source>
        <dbReference type="Proteomes" id="UP001499852"/>
    </source>
</evidence>
<dbReference type="SMART" id="SM00479">
    <property type="entry name" value="EXOIII"/>
    <property type="match status" value="1"/>
</dbReference>
<dbReference type="InterPro" id="IPR036397">
    <property type="entry name" value="RNaseH_sf"/>
</dbReference>
<protein>
    <recommendedName>
        <fullName evidence="4">Exonuclease domain-containing protein</fullName>
    </recommendedName>
</protein>
<comment type="caution">
    <text evidence="5">The sequence shown here is derived from an EMBL/GenBank/DDBJ whole genome shotgun (WGS) entry which is preliminary data.</text>
</comment>
<dbReference type="PANTHER" id="PTHR30231">
    <property type="entry name" value="DNA POLYMERASE III SUBUNIT EPSILON"/>
    <property type="match status" value="1"/>
</dbReference>
<dbReference type="SUPFAM" id="SSF53098">
    <property type="entry name" value="Ribonuclease H-like"/>
    <property type="match status" value="1"/>
</dbReference>
<evidence type="ECO:0000313" key="5">
    <source>
        <dbReference type="EMBL" id="GAA5147911.1"/>
    </source>
</evidence>
<dbReference type="InterPro" id="IPR013520">
    <property type="entry name" value="Ribonucl_H"/>
</dbReference>
<evidence type="ECO:0000259" key="4">
    <source>
        <dbReference type="SMART" id="SM00479"/>
    </source>
</evidence>
<gene>
    <name evidence="5" type="ORF">GCM10023213_43290</name>
</gene>
<keyword evidence="6" id="KW-1185">Reference proteome</keyword>
<dbReference type="CDD" id="cd06127">
    <property type="entry name" value="DEDDh"/>
    <property type="match status" value="1"/>
</dbReference>
<evidence type="ECO:0000256" key="2">
    <source>
        <dbReference type="ARBA" id="ARBA00022801"/>
    </source>
</evidence>
<sequence length="194" mass="21225">MTLIIFDLETTGLSPCHNEIIQIAAVKMKVGCWEPQGHFDTFVRPQARVPRFITGLTGISQAQVERAPSPAQALMAFTQFIGEEATLVAHNGPGFDMRFIAENCTRHGLPVRPTAMMDSRAFSRKIWGGRGGHGLDPILHRLGLSADGVKRHDARGDVHLLAQAVRKMWGQLVPDFQSCPVELKTGVIPALPVV</sequence>
<evidence type="ECO:0000256" key="3">
    <source>
        <dbReference type="ARBA" id="ARBA00022839"/>
    </source>
</evidence>
<evidence type="ECO:0000256" key="1">
    <source>
        <dbReference type="ARBA" id="ARBA00022722"/>
    </source>
</evidence>
<dbReference type="EMBL" id="BAABIA010000010">
    <property type="protein sequence ID" value="GAA5147911.1"/>
    <property type="molecule type" value="Genomic_DNA"/>
</dbReference>
<proteinExistence type="predicted"/>